<protein>
    <submittedName>
        <fullName evidence="2">FERM domain-containing protein</fullName>
    </submittedName>
</protein>
<name>A0AC34QBA5_9BILA</name>
<evidence type="ECO:0000313" key="1">
    <source>
        <dbReference type="Proteomes" id="UP000887576"/>
    </source>
</evidence>
<sequence length="579" mass="65566">MNHKDFRKLSESRQIKLPIIPMKPLFGPNRSLSAAPRIESTFSKDEYSPITQVMNDFSLADISQRTLSSQSFNPIINDPTETTTTPTEFLDIRIFLPDGKSIQFTIENGKEAQTTDLLSLIAEHYEIPEEIIKDCFSLWLVSPLFEVQLKSYHCPAQIRMKWQGFLQKFTDANDDDIAIDEPLLVMKRNVTLTIDAEKMYEKDYEKIVEILYLDAKDQYMLGRYLVDVPTALELAALQIAIDYEPYEDGHDDEAFELVHTKLSEFVSPQHLSKIRTFQLFGLSIMECKHGLETEVVQLYKDFSLNFGSKNERRIAYLDLLRLTPFYGAAFFDGQTERRSTFFDGQTEKRSNLSIFDYGKRFLTGLSPKLKMNVRIGIQHDFITIVDISKLEILLTQRIGDCSWHNFGIGEEDESLFLHFPDPTILEDGKQQFDDTNDIPPSKILQIFSHQSMLMIALLNSLDDMAANDIGSANDLAIHPIINDNNGQIYSYSSSMSDNGHIIDGNVGISSQSSKASSSIPSYGKTTNKTSSLSRLTMKTGIDSMNNNNKLSKLCLASLDLQGCCVEAHGSLKKIFIPVH</sequence>
<dbReference type="WBParaSite" id="JU765_v2.g14730.t3">
    <property type="protein sequence ID" value="JU765_v2.g14730.t3"/>
    <property type="gene ID" value="JU765_v2.g14730"/>
</dbReference>
<evidence type="ECO:0000313" key="2">
    <source>
        <dbReference type="WBParaSite" id="JU765_v2.g14730.t3"/>
    </source>
</evidence>
<reference evidence="2" key="1">
    <citation type="submission" date="2022-11" db="UniProtKB">
        <authorList>
            <consortium name="WormBaseParasite"/>
        </authorList>
    </citation>
    <scope>IDENTIFICATION</scope>
</reference>
<proteinExistence type="predicted"/>
<organism evidence="1 2">
    <name type="scientific">Panagrolaimus sp. JU765</name>
    <dbReference type="NCBI Taxonomy" id="591449"/>
    <lineage>
        <taxon>Eukaryota</taxon>
        <taxon>Metazoa</taxon>
        <taxon>Ecdysozoa</taxon>
        <taxon>Nematoda</taxon>
        <taxon>Chromadorea</taxon>
        <taxon>Rhabditida</taxon>
        <taxon>Tylenchina</taxon>
        <taxon>Panagrolaimomorpha</taxon>
        <taxon>Panagrolaimoidea</taxon>
        <taxon>Panagrolaimidae</taxon>
        <taxon>Panagrolaimus</taxon>
    </lineage>
</organism>
<dbReference type="Proteomes" id="UP000887576">
    <property type="component" value="Unplaced"/>
</dbReference>
<accession>A0AC34QBA5</accession>